<proteinExistence type="predicted"/>
<sequence>MCPTCGPSASSRAIDTRIDLAAFRGRFYDCLTTRRDALFELTDAVLCSGGAVRTLVKLPLTPERRRGHGALYDGLGGFDIDRLRNMIAAESIPRDREGAIVLAVDVRAWPRPDARRAHSVRSATCTGAARDGRS</sequence>
<gene>
    <name evidence="2" type="ORF">RAJCM14343_4593</name>
</gene>
<keyword evidence="3" id="KW-1185">Reference proteome</keyword>
<accession>A0ABQ0YRU0</accession>
<feature type="domain" description="Transposase IS701-like DDE" evidence="1">
    <location>
        <begin position="26"/>
        <end position="124"/>
    </location>
</feature>
<reference evidence="2 3" key="1">
    <citation type="journal article" date="2018" name="Biodegradation">
        <title>1,4-Dioxane degradation characteristics of Rhodococcus aetherivorans JCM 14343.</title>
        <authorList>
            <person name="Inoue D."/>
            <person name="Tsunoda T."/>
            <person name="Yamamoto N."/>
            <person name="Ike M."/>
            <person name="Sei K."/>
        </authorList>
    </citation>
    <scope>NUCLEOTIDE SEQUENCE [LARGE SCALE GENOMIC DNA]</scope>
    <source>
        <strain evidence="2 3">JCM 14343</strain>
    </source>
</reference>
<comment type="caution">
    <text evidence="2">The sequence shown here is derived from an EMBL/GenBank/DDBJ whole genome shotgun (WGS) entry which is preliminary data.</text>
</comment>
<organism evidence="2 3">
    <name type="scientific">Rhodococcus aetherivorans</name>
    <dbReference type="NCBI Taxonomy" id="191292"/>
    <lineage>
        <taxon>Bacteria</taxon>
        <taxon>Bacillati</taxon>
        <taxon>Actinomycetota</taxon>
        <taxon>Actinomycetes</taxon>
        <taxon>Mycobacteriales</taxon>
        <taxon>Nocardiaceae</taxon>
        <taxon>Rhodococcus</taxon>
    </lineage>
</organism>
<dbReference type="EMBL" id="BLAH01000113">
    <property type="protein sequence ID" value="GES39325.1"/>
    <property type="molecule type" value="Genomic_DNA"/>
</dbReference>
<dbReference type="Pfam" id="PF13546">
    <property type="entry name" value="DDE_5"/>
    <property type="match status" value="1"/>
</dbReference>
<evidence type="ECO:0000313" key="2">
    <source>
        <dbReference type="EMBL" id="GES39325.1"/>
    </source>
</evidence>
<evidence type="ECO:0000259" key="1">
    <source>
        <dbReference type="Pfam" id="PF13546"/>
    </source>
</evidence>
<name>A0ABQ0YRU0_9NOCA</name>
<evidence type="ECO:0000313" key="3">
    <source>
        <dbReference type="Proteomes" id="UP000325466"/>
    </source>
</evidence>
<dbReference type="InterPro" id="IPR038721">
    <property type="entry name" value="IS701-like_DDE_dom"/>
</dbReference>
<protein>
    <recommendedName>
        <fullName evidence="1">Transposase IS701-like DDE domain-containing protein</fullName>
    </recommendedName>
</protein>
<dbReference type="Proteomes" id="UP000325466">
    <property type="component" value="Unassembled WGS sequence"/>
</dbReference>